<dbReference type="CDD" id="cd06223">
    <property type="entry name" value="PRTases_typeI"/>
    <property type="match status" value="1"/>
</dbReference>
<dbReference type="SUPFAM" id="SSF53271">
    <property type="entry name" value="PRTase-like"/>
    <property type="match status" value="1"/>
</dbReference>
<dbReference type="HAMAP" id="MF_01208">
    <property type="entry name" value="PyrE"/>
    <property type="match status" value="1"/>
</dbReference>
<dbReference type="AlphaFoldDB" id="X1CFI9"/>
<evidence type="ECO:0000256" key="8">
    <source>
        <dbReference type="ARBA" id="ARBA00022975"/>
    </source>
</evidence>
<dbReference type="Gene3D" id="3.40.50.2020">
    <property type="match status" value="1"/>
</dbReference>
<comment type="caution">
    <text evidence="10">The sequence shown here is derived from an EMBL/GenBank/DDBJ whole genome shotgun (WGS) entry which is preliminary data.</text>
</comment>
<gene>
    <name evidence="10" type="ORF">S01H4_42951</name>
</gene>
<dbReference type="InterPro" id="IPR000836">
    <property type="entry name" value="PRTase_dom"/>
</dbReference>
<evidence type="ECO:0000256" key="1">
    <source>
        <dbReference type="ARBA" id="ARBA00003769"/>
    </source>
</evidence>
<organism evidence="10">
    <name type="scientific">marine sediment metagenome</name>
    <dbReference type="NCBI Taxonomy" id="412755"/>
    <lineage>
        <taxon>unclassified sequences</taxon>
        <taxon>metagenomes</taxon>
        <taxon>ecological metagenomes</taxon>
    </lineage>
</organism>
<evidence type="ECO:0000256" key="2">
    <source>
        <dbReference type="ARBA" id="ARBA00004889"/>
    </source>
</evidence>
<evidence type="ECO:0000256" key="6">
    <source>
        <dbReference type="ARBA" id="ARBA00022676"/>
    </source>
</evidence>
<dbReference type="GO" id="GO:0004588">
    <property type="term" value="F:orotate phosphoribosyltransferase activity"/>
    <property type="evidence" value="ECO:0007669"/>
    <property type="project" value="UniProtKB-EC"/>
</dbReference>
<comment type="similarity">
    <text evidence="3">Belongs to the purine/pyrimidine phosphoribosyltransferase family. PyrE subfamily.</text>
</comment>
<dbReference type="GO" id="GO:0046132">
    <property type="term" value="P:pyrimidine ribonucleoside biosynthetic process"/>
    <property type="evidence" value="ECO:0007669"/>
    <property type="project" value="TreeGrafter"/>
</dbReference>
<protein>
    <recommendedName>
        <fullName evidence="5">orotate phosphoribosyltransferase</fullName>
        <ecNumber evidence="5">2.4.2.10</ecNumber>
    </recommendedName>
</protein>
<evidence type="ECO:0000256" key="5">
    <source>
        <dbReference type="ARBA" id="ARBA00011971"/>
    </source>
</evidence>
<dbReference type="InterPro" id="IPR029057">
    <property type="entry name" value="PRTase-like"/>
</dbReference>
<comment type="pathway">
    <text evidence="2">Pyrimidine metabolism; UMP biosynthesis via de novo pathway; UMP from orotate: step 1/2.</text>
</comment>
<evidence type="ECO:0000256" key="3">
    <source>
        <dbReference type="ARBA" id="ARBA00006340"/>
    </source>
</evidence>
<dbReference type="EC" id="2.4.2.10" evidence="5"/>
<dbReference type="GO" id="GO:0044205">
    <property type="term" value="P:'de novo' UMP biosynthetic process"/>
    <property type="evidence" value="ECO:0007669"/>
    <property type="project" value="UniProtKB-UniPathway"/>
</dbReference>
<proteinExistence type="inferred from homology"/>
<feature type="non-terminal residue" evidence="10">
    <location>
        <position position="1"/>
    </location>
</feature>
<dbReference type="EMBL" id="BART01023644">
    <property type="protein sequence ID" value="GAG95013.1"/>
    <property type="molecule type" value="Genomic_DNA"/>
</dbReference>
<dbReference type="InterPro" id="IPR004467">
    <property type="entry name" value="Or_phspho_trans_dom"/>
</dbReference>
<reference evidence="10" key="1">
    <citation type="journal article" date="2014" name="Front. Microbiol.">
        <title>High frequency of phylogenetically diverse reductive dehalogenase-homologous genes in deep subseafloor sedimentary metagenomes.</title>
        <authorList>
            <person name="Kawai M."/>
            <person name="Futagami T."/>
            <person name="Toyoda A."/>
            <person name="Takaki Y."/>
            <person name="Nishi S."/>
            <person name="Hori S."/>
            <person name="Arai W."/>
            <person name="Tsubouchi T."/>
            <person name="Morono Y."/>
            <person name="Uchiyama I."/>
            <person name="Ito T."/>
            <person name="Fujiyama A."/>
            <person name="Inagaki F."/>
            <person name="Takami H."/>
        </authorList>
    </citation>
    <scope>NUCLEOTIDE SEQUENCE</scope>
    <source>
        <strain evidence="10">Expedition CK06-06</strain>
    </source>
</reference>
<dbReference type="NCBIfam" id="TIGR00336">
    <property type="entry name" value="pyrE"/>
    <property type="match status" value="1"/>
</dbReference>
<dbReference type="UniPathway" id="UPA00070">
    <property type="reaction ID" value="UER00119"/>
</dbReference>
<dbReference type="PANTHER" id="PTHR46683:SF1">
    <property type="entry name" value="OROTATE PHOSPHORIBOSYLTRANSFERASE 1-RELATED"/>
    <property type="match status" value="1"/>
</dbReference>
<feature type="domain" description="Phosphoribosyltransferase" evidence="9">
    <location>
        <begin position="3"/>
        <end position="108"/>
    </location>
</feature>
<comment type="function">
    <text evidence="1">Catalyzes the transfer of a ribosyl phosphate group from 5-phosphoribose 1-diphosphate to orotate, leading to the formation of orotidine monophosphate (OMP).</text>
</comment>
<dbReference type="GO" id="GO:0006207">
    <property type="term" value="P:'de novo' pyrimidine nucleobase biosynthetic process"/>
    <property type="evidence" value="ECO:0007669"/>
    <property type="project" value="TreeGrafter"/>
</dbReference>
<keyword evidence="7" id="KW-0808">Transferase</keyword>
<evidence type="ECO:0000256" key="7">
    <source>
        <dbReference type="ARBA" id="ARBA00022679"/>
    </source>
</evidence>
<dbReference type="Pfam" id="PF00156">
    <property type="entry name" value="Pribosyltran"/>
    <property type="match status" value="1"/>
</dbReference>
<dbReference type="PANTHER" id="PTHR46683">
    <property type="entry name" value="OROTATE PHOSPHORIBOSYLTRANSFERASE 1-RELATED"/>
    <property type="match status" value="1"/>
</dbReference>
<accession>X1CFI9</accession>
<evidence type="ECO:0000256" key="4">
    <source>
        <dbReference type="ARBA" id="ARBA00011738"/>
    </source>
</evidence>
<dbReference type="GO" id="GO:0005737">
    <property type="term" value="C:cytoplasm"/>
    <property type="evidence" value="ECO:0007669"/>
    <property type="project" value="TreeGrafter"/>
</dbReference>
<evidence type="ECO:0000259" key="9">
    <source>
        <dbReference type="Pfam" id="PF00156"/>
    </source>
</evidence>
<keyword evidence="8" id="KW-0665">Pyrimidine biosynthesis</keyword>
<keyword evidence="6" id="KW-0328">Glycosyltransferase</keyword>
<comment type="subunit">
    <text evidence="4">Homodimer.</text>
</comment>
<evidence type="ECO:0000313" key="10">
    <source>
        <dbReference type="EMBL" id="GAG95013.1"/>
    </source>
</evidence>
<sequence length="161" mass="17981">YNVIFGPAYKGIPLAITTINALYTDYKVNVFYSFNRKEAKDHGDKGVLVGKKLTDRDRIVLIDDVITAGTAIRESLQIIAKESKAAVRAVVVSVDRMEKGRGKRSAIQELSESTGIKFFPIVNILEIMEYLKGQEISGKKIMGQKTLEKMLEYRNKYGAGC</sequence>
<name>X1CFI9_9ZZZZ</name>
<dbReference type="InterPro" id="IPR023031">
    <property type="entry name" value="OPRT"/>
</dbReference>